<evidence type="ECO:0000256" key="3">
    <source>
        <dbReference type="ARBA" id="ARBA00022448"/>
    </source>
</evidence>
<dbReference type="PANTHER" id="PTHR33446:SF2">
    <property type="entry name" value="PROTEIN TONB"/>
    <property type="match status" value="1"/>
</dbReference>
<evidence type="ECO:0000256" key="10">
    <source>
        <dbReference type="SAM" id="MobiDB-lite"/>
    </source>
</evidence>
<dbReference type="Proteomes" id="UP000613768">
    <property type="component" value="Unassembled WGS sequence"/>
</dbReference>
<dbReference type="NCBIfam" id="TIGR01352">
    <property type="entry name" value="tonB_Cterm"/>
    <property type="match status" value="1"/>
</dbReference>
<keyword evidence="6" id="KW-0812">Transmembrane</keyword>
<dbReference type="AlphaFoldDB" id="A0AAW3ZNY2"/>
<dbReference type="InterPro" id="IPR006260">
    <property type="entry name" value="TonB/TolA_C"/>
</dbReference>
<comment type="subcellular location">
    <subcellularLocation>
        <location evidence="1">Cell inner membrane</location>
        <topology evidence="1">Single-pass membrane protein</topology>
        <orientation evidence="1">Periplasmic side</orientation>
    </subcellularLocation>
</comment>
<evidence type="ECO:0000256" key="1">
    <source>
        <dbReference type="ARBA" id="ARBA00004383"/>
    </source>
</evidence>
<evidence type="ECO:0000259" key="11">
    <source>
        <dbReference type="PROSITE" id="PS52015"/>
    </source>
</evidence>
<comment type="caution">
    <text evidence="12">The sequence shown here is derived from an EMBL/GenBank/DDBJ whole genome shotgun (WGS) entry which is preliminary data.</text>
</comment>
<evidence type="ECO:0000256" key="6">
    <source>
        <dbReference type="ARBA" id="ARBA00022692"/>
    </source>
</evidence>
<dbReference type="GO" id="GO:0055085">
    <property type="term" value="P:transmembrane transport"/>
    <property type="evidence" value="ECO:0007669"/>
    <property type="project" value="InterPro"/>
</dbReference>
<reference evidence="12 13" key="1">
    <citation type="submission" date="2020-09" db="EMBL/GenBank/DDBJ databases">
        <title>Pseudoxanthomonas sp. CAU 1598 isolated from sand of Yaerae Beach.</title>
        <authorList>
            <person name="Kim W."/>
        </authorList>
    </citation>
    <scope>NUCLEOTIDE SEQUENCE [LARGE SCALE GENOMIC DNA]</scope>
    <source>
        <strain evidence="12 13">CAU 1598</strain>
    </source>
</reference>
<evidence type="ECO:0000256" key="7">
    <source>
        <dbReference type="ARBA" id="ARBA00022927"/>
    </source>
</evidence>
<keyword evidence="13" id="KW-1185">Reference proteome</keyword>
<evidence type="ECO:0000256" key="9">
    <source>
        <dbReference type="ARBA" id="ARBA00023136"/>
    </source>
</evidence>
<protein>
    <submittedName>
        <fullName evidence="12">Energy transducer TonB</fullName>
    </submittedName>
</protein>
<dbReference type="SUPFAM" id="SSF74653">
    <property type="entry name" value="TolA/TonB C-terminal domain"/>
    <property type="match status" value="1"/>
</dbReference>
<keyword evidence="8" id="KW-1133">Transmembrane helix</keyword>
<dbReference type="Gene3D" id="3.30.1150.10">
    <property type="match status" value="1"/>
</dbReference>
<dbReference type="GO" id="GO:0015031">
    <property type="term" value="P:protein transport"/>
    <property type="evidence" value="ECO:0007669"/>
    <property type="project" value="UniProtKB-KW"/>
</dbReference>
<evidence type="ECO:0000256" key="2">
    <source>
        <dbReference type="ARBA" id="ARBA00006555"/>
    </source>
</evidence>
<dbReference type="InterPro" id="IPR051045">
    <property type="entry name" value="TonB-dependent_transducer"/>
</dbReference>
<accession>A0AAW3ZNY2</accession>
<evidence type="ECO:0000313" key="13">
    <source>
        <dbReference type="Proteomes" id="UP000613768"/>
    </source>
</evidence>
<organism evidence="12 13">
    <name type="scientific">Pseudomarimonas arenosa</name>
    <dbReference type="NCBI Taxonomy" id="2774145"/>
    <lineage>
        <taxon>Bacteria</taxon>
        <taxon>Pseudomonadati</taxon>
        <taxon>Pseudomonadota</taxon>
        <taxon>Gammaproteobacteria</taxon>
        <taxon>Lysobacterales</taxon>
        <taxon>Lysobacteraceae</taxon>
        <taxon>Pseudomarimonas</taxon>
    </lineage>
</organism>
<keyword evidence="3" id="KW-0813">Transport</keyword>
<keyword evidence="7" id="KW-0653">Protein transport</keyword>
<keyword evidence="5" id="KW-0997">Cell inner membrane</keyword>
<gene>
    <name evidence="12" type="ORF">IFO71_19055</name>
</gene>
<dbReference type="GO" id="GO:0031992">
    <property type="term" value="F:energy transducer activity"/>
    <property type="evidence" value="ECO:0007669"/>
    <property type="project" value="TreeGrafter"/>
</dbReference>
<dbReference type="PANTHER" id="PTHR33446">
    <property type="entry name" value="PROTEIN TONB-RELATED"/>
    <property type="match status" value="1"/>
</dbReference>
<dbReference type="InterPro" id="IPR037682">
    <property type="entry name" value="TonB_C"/>
</dbReference>
<keyword evidence="4" id="KW-1003">Cell membrane</keyword>
<dbReference type="RefSeq" id="WP_192031272.1">
    <property type="nucleotide sequence ID" value="NZ_JACYTR010000068.1"/>
</dbReference>
<dbReference type="GO" id="GO:0098797">
    <property type="term" value="C:plasma membrane protein complex"/>
    <property type="evidence" value="ECO:0007669"/>
    <property type="project" value="TreeGrafter"/>
</dbReference>
<evidence type="ECO:0000256" key="4">
    <source>
        <dbReference type="ARBA" id="ARBA00022475"/>
    </source>
</evidence>
<comment type="similarity">
    <text evidence="2">Belongs to the TonB family.</text>
</comment>
<evidence type="ECO:0000256" key="5">
    <source>
        <dbReference type="ARBA" id="ARBA00022519"/>
    </source>
</evidence>
<keyword evidence="9" id="KW-0472">Membrane</keyword>
<evidence type="ECO:0000313" key="12">
    <source>
        <dbReference type="EMBL" id="MBD8527850.1"/>
    </source>
</evidence>
<feature type="region of interest" description="Disordered" evidence="10">
    <location>
        <begin position="120"/>
        <end position="151"/>
    </location>
</feature>
<sequence length="241" mass="26160">MFTTYHSTESTHSRRGAMQFRLRGQLAEIKIDRATALGLAFCVNAAVMLGLSLPSQGDSEQSFLVPEPAPVFEVDIQPQPTAQEFEIPPEPVPPSLPQVEPQPVIQPIITESTSMSIPVEPISPISDPAATELSHATEPNPGPPLSTNREAGVAYGSAPPPVYPRDALRKGLQGTVLLRVLVSKTGSVLDVQIDQGSGHLELDRAARKQVASRWRFQPALRDGQPVEAWVRVPLVFKLQRS</sequence>
<feature type="domain" description="TonB C-terminal" evidence="11">
    <location>
        <begin position="148"/>
        <end position="241"/>
    </location>
</feature>
<dbReference type="Pfam" id="PF03544">
    <property type="entry name" value="TonB_C"/>
    <property type="match status" value="1"/>
</dbReference>
<dbReference type="PROSITE" id="PS52015">
    <property type="entry name" value="TONB_CTD"/>
    <property type="match status" value="1"/>
</dbReference>
<evidence type="ECO:0000256" key="8">
    <source>
        <dbReference type="ARBA" id="ARBA00022989"/>
    </source>
</evidence>
<dbReference type="EMBL" id="JACYTR010000068">
    <property type="protein sequence ID" value="MBD8527850.1"/>
    <property type="molecule type" value="Genomic_DNA"/>
</dbReference>
<name>A0AAW3ZNY2_9GAMM</name>
<proteinExistence type="inferred from homology"/>